<dbReference type="Gene3D" id="3.10.450.50">
    <property type="match status" value="1"/>
</dbReference>
<dbReference type="InterPro" id="IPR032710">
    <property type="entry name" value="NTF2-like_dom_sf"/>
</dbReference>
<name>A0ABW9A414_9BURK</name>
<dbReference type="RefSeq" id="WP_408154699.1">
    <property type="nucleotide sequence ID" value="NZ_JAQQFM010000001.1"/>
</dbReference>
<dbReference type="SUPFAM" id="SSF54427">
    <property type="entry name" value="NTF2-like"/>
    <property type="match status" value="1"/>
</dbReference>
<proteinExistence type="predicted"/>
<protein>
    <submittedName>
        <fullName evidence="1">Nuclear transport factor 2 family protein</fullName>
    </submittedName>
</protein>
<organism evidence="1 2">
    <name type="scientific">Herbaspirillum lusitanum</name>
    <dbReference type="NCBI Taxonomy" id="213312"/>
    <lineage>
        <taxon>Bacteria</taxon>
        <taxon>Pseudomonadati</taxon>
        <taxon>Pseudomonadota</taxon>
        <taxon>Betaproteobacteria</taxon>
        <taxon>Burkholderiales</taxon>
        <taxon>Oxalobacteraceae</taxon>
        <taxon>Herbaspirillum</taxon>
    </lineage>
</organism>
<evidence type="ECO:0000313" key="1">
    <source>
        <dbReference type="EMBL" id="MFL9923169.1"/>
    </source>
</evidence>
<gene>
    <name evidence="1" type="ORF">PQR62_02745</name>
</gene>
<dbReference type="EMBL" id="JAQQFM010000001">
    <property type="protein sequence ID" value="MFL9923169.1"/>
    <property type="molecule type" value="Genomic_DNA"/>
</dbReference>
<keyword evidence="2" id="KW-1185">Reference proteome</keyword>
<evidence type="ECO:0000313" key="2">
    <source>
        <dbReference type="Proteomes" id="UP001629246"/>
    </source>
</evidence>
<accession>A0ABW9A414</accession>
<sequence>MHAAPSSITDQTADPTALPYDPAALVDEYLRILMIPDPDGARRFVAPDLQIRFTGGRPMRDPAECARFNAGRYAWVRKRFEGTELVSGATQECAVVYNRGTLYGAWPDGSPFEGNRYVDRYVIRHGLITQMDVWNDSAERMLARAGLATLDHLEDAAQPTESAGPDAGATGAAS</sequence>
<dbReference type="Proteomes" id="UP001629246">
    <property type="component" value="Unassembled WGS sequence"/>
</dbReference>
<reference evidence="1 2" key="1">
    <citation type="journal article" date="2024" name="Chem. Sci.">
        <title>Discovery of megapolipeptins by genome mining of a Burkholderiales bacteria collection.</title>
        <authorList>
            <person name="Paulo B.S."/>
            <person name="Recchia M.J.J."/>
            <person name="Lee S."/>
            <person name="Fergusson C.H."/>
            <person name="Romanowski S.B."/>
            <person name="Hernandez A."/>
            <person name="Krull N."/>
            <person name="Liu D.Y."/>
            <person name="Cavanagh H."/>
            <person name="Bos A."/>
            <person name="Gray C.A."/>
            <person name="Murphy B.T."/>
            <person name="Linington R.G."/>
            <person name="Eustaquio A.S."/>
        </authorList>
    </citation>
    <scope>NUCLEOTIDE SEQUENCE [LARGE SCALE GENOMIC DNA]</scope>
    <source>
        <strain evidence="1 2">RL21-008-BIB-A</strain>
    </source>
</reference>
<comment type="caution">
    <text evidence="1">The sequence shown here is derived from an EMBL/GenBank/DDBJ whole genome shotgun (WGS) entry which is preliminary data.</text>
</comment>